<proteinExistence type="predicted"/>
<protein>
    <submittedName>
        <fullName evidence="1">Uncharacterized protein</fullName>
    </submittedName>
</protein>
<dbReference type="EMBL" id="JAOYFB010000002">
    <property type="protein sequence ID" value="KAK4007126.1"/>
    <property type="molecule type" value="Genomic_DNA"/>
</dbReference>
<evidence type="ECO:0000313" key="1">
    <source>
        <dbReference type="EMBL" id="KAK4007126.1"/>
    </source>
</evidence>
<evidence type="ECO:0000313" key="2">
    <source>
        <dbReference type="Proteomes" id="UP001234178"/>
    </source>
</evidence>
<name>A0ABQ9Z2K6_9CRUS</name>
<comment type="caution">
    <text evidence="1">The sequence shown here is derived from an EMBL/GenBank/DDBJ whole genome shotgun (WGS) entry which is preliminary data.</text>
</comment>
<reference evidence="1 2" key="1">
    <citation type="journal article" date="2023" name="Nucleic Acids Res.">
        <title>The hologenome of Daphnia magna reveals possible DNA methylation and microbiome-mediated evolution of the host genome.</title>
        <authorList>
            <person name="Chaturvedi A."/>
            <person name="Li X."/>
            <person name="Dhandapani V."/>
            <person name="Marshall H."/>
            <person name="Kissane S."/>
            <person name="Cuenca-Cambronero M."/>
            <person name="Asole G."/>
            <person name="Calvet F."/>
            <person name="Ruiz-Romero M."/>
            <person name="Marangio P."/>
            <person name="Guigo R."/>
            <person name="Rago D."/>
            <person name="Mirbahai L."/>
            <person name="Eastwood N."/>
            <person name="Colbourne J.K."/>
            <person name="Zhou J."/>
            <person name="Mallon E."/>
            <person name="Orsini L."/>
        </authorList>
    </citation>
    <scope>NUCLEOTIDE SEQUENCE [LARGE SCALE GENOMIC DNA]</scope>
    <source>
        <strain evidence="1">LRV0_1</strain>
    </source>
</reference>
<dbReference type="Proteomes" id="UP001234178">
    <property type="component" value="Unassembled WGS sequence"/>
</dbReference>
<organism evidence="1 2">
    <name type="scientific">Daphnia magna</name>
    <dbReference type="NCBI Taxonomy" id="35525"/>
    <lineage>
        <taxon>Eukaryota</taxon>
        <taxon>Metazoa</taxon>
        <taxon>Ecdysozoa</taxon>
        <taxon>Arthropoda</taxon>
        <taxon>Crustacea</taxon>
        <taxon>Branchiopoda</taxon>
        <taxon>Diplostraca</taxon>
        <taxon>Cladocera</taxon>
        <taxon>Anomopoda</taxon>
        <taxon>Daphniidae</taxon>
        <taxon>Daphnia</taxon>
    </lineage>
</organism>
<gene>
    <name evidence="1" type="ORF">OUZ56_012287</name>
</gene>
<keyword evidence="2" id="KW-1185">Reference proteome</keyword>
<accession>A0ABQ9Z2K6</accession>
<sequence>MKGYRPNCLLKKLARMSDNRKWVRRAFVSKLLVVRTPGLLRCPGPCRFFEYGRLGGETDNPRFDAHVLVNI</sequence>